<protein>
    <submittedName>
        <fullName evidence="2">Uncharacterized protein</fullName>
    </submittedName>
</protein>
<dbReference type="Proteomes" id="UP000327013">
    <property type="component" value="Chromosome 5"/>
</dbReference>
<sequence length="105" mass="12055">MGMKKWWNLDSGGGGRGSGSIQLGAEAQPKWQMFWRKVKRERKRFPTTTSSQVTLQTSYDPNTYSKNFDQGTGWMEPDNLSRSFSARYADPSNILRMNRLNSLLD</sequence>
<feature type="region of interest" description="Disordered" evidence="1">
    <location>
        <begin position="1"/>
        <end position="23"/>
    </location>
</feature>
<gene>
    <name evidence="2" type="ORF">FH972_013333</name>
</gene>
<proteinExistence type="predicted"/>
<accession>A0A5N6R9U8</accession>
<dbReference type="EMBL" id="CM017325">
    <property type="protein sequence ID" value="KAE8056567.1"/>
    <property type="molecule type" value="Genomic_DNA"/>
</dbReference>
<name>A0A5N6R9U8_9ROSI</name>
<reference evidence="2 3" key="1">
    <citation type="submission" date="2019-06" db="EMBL/GenBank/DDBJ databases">
        <title>A chromosomal-level reference genome of Carpinus fangiana (Coryloideae, Betulaceae).</title>
        <authorList>
            <person name="Yang X."/>
            <person name="Wang Z."/>
            <person name="Zhang L."/>
            <person name="Hao G."/>
            <person name="Liu J."/>
            <person name="Yang Y."/>
        </authorList>
    </citation>
    <scope>NUCLEOTIDE SEQUENCE [LARGE SCALE GENOMIC DNA]</scope>
    <source>
        <strain evidence="2">Cfa_2016G</strain>
        <tissue evidence="2">Leaf</tissue>
    </source>
</reference>
<keyword evidence="3" id="KW-1185">Reference proteome</keyword>
<dbReference type="PANTHER" id="PTHR33168">
    <property type="entry name" value="STRESS INDUCED PROTEIN-RELATED"/>
    <property type="match status" value="1"/>
</dbReference>
<dbReference type="AlphaFoldDB" id="A0A5N6R9U8"/>
<evidence type="ECO:0000313" key="3">
    <source>
        <dbReference type="Proteomes" id="UP000327013"/>
    </source>
</evidence>
<dbReference type="OrthoDB" id="1088261at2759"/>
<evidence type="ECO:0000256" key="1">
    <source>
        <dbReference type="SAM" id="MobiDB-lite"/>
    </source>
</evidence>
<evidence type="ECO:0000313" key="2">
    <source>
        <dbReference type="EMBL" id="KAE8056567.1"/>
    </source>
</evidence>
<organism evidence="2 3">
    <name type="scientific">Carpinus fangiana</name>
    <dbReference type="NCBI Taxonomy" id="176857"/>
    <lineage>
        <taxon>Eukaryota</taxon>
        <taxon>Viridiplantae</taxon>
        <taxon>Streptophyta</taxon>
        <taxon>Embryophyta</taxon>
        <taxon>Tracheophyta</taxon>
        <taxon>Spermatophyta</taxon>
        <taxon>Magnoliopsida</taxon>
        <taxon>eudicotyledons</taxon>
        <taxon>Gunneridae</taxon>
        <taxon>Pentapetalae</taxon>
        <taxon>rosids</taxon>
        <taxon>fabids</taxon>
        <taxon>Fagales</taxon>
        <taxon>Betulaceae</taxon>
        <taxon>Carpinus</taxon>
    </lineage>
</organism>